<gene>
    <name evidence="2" type="ORF">MNOR_LOCUS23497</name>
</gene>
<proteinExistence type="predicted"/>
<feature type="compositionally biased region" description="Low complexity" evidence="1">
    <location>
        <begin position="149"/>
        <end position="160"/>
    </location>
</feature>
<protein>
    <submittedName>
        <fullName evidence="2">Uncharacterized protein</fullName>
    </submittedName>
</protein>
<reference evidence="2 3" key="1">
    <citation type="submission" date="2024-05" db="EMBL/GenBank/DDBJ databases">
        <authorList>
            <person name="Wallberg A."/>
        </authorList>
    </citation>
    <scope>NUCLEOTIDE SEQUENCE [LARGE SCALE GENOMIC DNA]</scope>
</reference>
<dbReference type="EMBL" id="CAXKWB010020772">
    <property type="protein sequence ID" value="CAL4122775.1"/>
    <property type="molecule type" value="Genomic_DNA"/>
</dbReference>
<evidence type="ECO:0000313" key="3">
    <source>
        <dbReference type="Proteomes" id="UP001497623"/>
    </source>
</evidence>
<comment type="caution">
    <text evidence="2">The sequence shown here is derived from an EMBL/GenBank/DDBJ whole genome shotgun (WGS) entry which is preliminary data.</text>
</comment>
<accession>A0AAV2RDI0</accession>
<feature type="compositionally biased region" description="Acidic residues" evidence="1">
    <location>
        <begin position="85"/>
        <end position="97"/>
    </location>
</feature>
<keyword evidence="3" id="KW-1185">Reference proteome</keyword>
<feature type="region of interest" description="Disordered" evidence="1">
    <location>
        <begin position="149"/>
        <end position="172"/>
    </location>
</feature>
<feature type="region of interest" description="Disordered" evidence="1">
    <location>
        <begin position="207"/>
        <end position="227"/>
    </location>
</feature>
<feature type="non-terminal residue" evidence="2">
    <location>
        <position position="468"/>
    </location>
</feature>
<feature type="compositionally biased region" description="Basic and acidic residues" evidence="1">
    <location>
        <begin position="162"/>
        <end position="172"/>
    </location>
</feature>
<sequence length="468" mass="52450">MRSGQYKVSGVGSRSTGTDAVINQFRTTHQELGDTNSGSDYPHMNSLVLTMNKMADNRRMRHGPIKSVDTKNTQNDLPDGNELQYDPEDTNEMDNESSETSDIINKIANLRPSQKKILEKHLNKSCENLISPRTAVTKVEQRVKHLLQRGESSRCGESSRYNQDEANDHLEDSPEAWQYGHLVTLPRRQRRSIVSSNYSLNDTASYVSGSSGYSSSSSSSYGSFKSSSSASSTLIRKKSISESLSESCCGRGEISPPLQSQPYSTLIDNPMYNITSKLSSHPYETPSTISNCDYPGSPSSLYSTVPENDDHDEHIYDIPNNEIEEPITSRRNISLNCLEESGLDMEGSDFDDIHSMDDLHSSEEDPVARECREYFERRLEHSKNLKKRWSMCSSDSGAETAEHDDPHPSLSHHSVSAMVNKFENAANFTNEHSINNPQPSLTSENFTSIDSCKKTPLDEKMDFLRKEI</sequence>
<dbReference type="Proteomes" id="UP001497623">
    <property type="component" value="Unassembled WGS sequence"/>
</dbReference>
<organism evidence="2 3">
    <name type="scientific">Meganyctiphanes norvegica</name>
    <name type="common">Northern krill</name>
    <name type="synonym">Thysanopoda norvegica</name>
    <dbReference type="NCBI Taxonomy" id="48144"/>
    <lineage>
        <taxon>Eukaryota</taxon>
        <taxon>Metazoa</taxon>
        <taxon>Ecdysozoa</taxon>
        <taxon>Arthropoda</taxon>
        <taxon>Crustacea</taxon>
        <taxon>Multicrustacea</taxon>
        <taxon>Malacostraca</taxon>
        <taxon>Eumalacostraca</taxon>
        <taxon>Eucarida</taxon>
        <taxon>Euphausiacea</taxon>
        <taxon>Euphausiidae</taxon>
        <taxon>Meganyctiphanes</taxon>
    </lineage>
</organism>
<evidence type="ECO:0000256" key="1">
    <source>
        <dbReference type="SAM" id="MobiDB-lite"/>
    </source>
</evidence>
<feature type="region of interest" description="Disordered" evidence="1">
    <location>
        <begin position="62"/>
        <end position="97"/>
    </location>
</feature>
<dbReference type="AlphaFoldDB" id="A0AAV2RDI0"/>
<evidence type="ECO:0000313" key="2">
    <source>
        <dbReference type="EMBL" id="CAL4122775.1"/>
    </source>
</evidence>
<name>A0AAV2RDI0_MEGNR</name>